<keyword evidence="2" id="KW-0963">Cytoplasm</keyword>
<evidence type="ECO:0000256" key="3">
    <source>
        <dbReference type="ARBA" id="ARBA00023015"/>
    </source>
</evidence>
<keyword evidence="3" id="KW-0805">Transcription regulation</keyword>
<dbReference type="CDD" id="cd01108">
    <property type="entry name" value="HTH_CueR"/>
    <property type="match status" value="1"/>
</dbReference>
<dbReference type="InterPro" id="IPR015358">
    <property type="entry name" value="Tscrpt_reg_MerR_DNA-bd"/>
</dbReference>
<protein>
    <submittedName>
        <fullName evidence="7">Cu(I)-responsive transcriptional regulator</fullName>
    </submittedName>
</protein>
<dbReference type="Pfam" id="PF00376">
    <property type="entry name" value="MerR"/>
    <property type="match status" value="1"/>
</dbReference>
<dbReference type="InterPro" id="IPR047057">
    <property type="entry name" value="MerR_fam"/>
</dbReference>
<dbReference type="InterPro" id="IPR011789">
    <property type="entry name" value="CueR"/>
</dbReference>
<dbReference type="OrthoDB" id="9808480at2"/>
<reference evidence="8" key="1">
    <citation type="submission" date="2017-05" db="EMBL/GenBank/DDBJ databases">
        <title>Complete and WGS of Bordetella genogroups.</title>
        <authorList>
            <person name="Spilker T."/>
            <person name="Lipuma J."/>
        </authorList>
    </citation>
    <scope>NUCLEOTIDE SEQUENCE [LARGE SCALE GENOMIC DNA]</scope>
    <source>
        <strain evidence="8">AU18089</strain>
    </source>
</reference>
<organism evidence="7 8">
    <name type="scientific">Bordetella genomosp. 7</name>
    <dbReference type="NCBI Taxonomy" id="1416805"/>
    <lineage>
        <taxon>Bacteria</taxon>
        <taxon>Pseudomonadati</taxon>
        <taxon>Pseudomonadota</taxon>
        <taxon>Betaproteobacteria</taxon>
        <taxon>Burkholderiales</taxon>
        <taxon>Alcaligenaceae</taxon>
        <taxon>Bordetella</taxon>
    </lineage>
</organism>
<comment type="subcellular location">
    <subcellularLocation>
        <location evidence="1">Cytoplasm</location>
    </subcellularLocation>
</comment>
<evidence type="ECO:0000256" key="2">
    <source>
        <dbReference type="ARBA" id="ARBA00022490"/>
    </source>
</evidence>
<dbReference type="Pfam" id="PF09278">
    <property type="entry name" value="MerR-DNA-bind"/>
    <property type="match status" value="1"/>
</dbReference>
<dbReference type="PROSITE" id="PS00552">
    <property type="entry name" value="HTH_MERR_1"/>
    <property type="match status" value="1"/>
</dbReference>
<feature type="domain" description="HTH merR-type" evidence="6">
    <location>
        <begin position="1"/>
        <end position="69"/>
    </location>
</feature>
<evidence type="ECO:0000256" key="5">
    <source>
        <dbReference type="ARBA" id="ARBA00023163"/>
    </source>
</evidence>
<dbReference type="InterPro" id="IPR009061">
    <property type="entry name" value="DNA-bd_dom_put_sf"/>
</dbReference>
<evidence type="ECO:0000256" key="4">
    <source>
        <dbReference type="ARBA" id="ARBA00023125"/>
    </source>
</evidence>
<accession>A0A261RE54</accession>
<keyword evidence="4" id="KW-0238">DNA-binding</keyword>
<dbReference type="SMART" id="SM00422">
    <property type="entry name" value="HTH_MERR"/>
    <property type="match status" value="1"/>
</dbReference>
<sequence>MNIGQAAKACGISAKMIRYYESIGLIGPATRTESGYRVYGDADLHTLRFIRRARDLGFSVEQMHELLALWRDRNRASADVKRIALDHVAGLERKAAELQQMADTLRHLAQHCHGDGRPTCPIIDELGGPAA</sequence>
<keyword evidence="5" id="KW-0804">Transcription</keyword>
<dbReference type="GO" id="GO:0005737">
    <property type="term" value="C:cytoplasm"/>
    <property type="evidence" value="ECO:0007669"/>
    <property type="project" value="UniProtKB-SubCell"/>
</dbReference>
<dbReference type="Gene3D" id="1.10.1660.10">
    <property type="match status" value="1"/>
</dbReference>
<evidence type="ECO:0000259" key="6">
    <source>
        <dbReference type="PROSITE" id="PS50937"/>
    </source>
</evidence>
<dbReference type="PANTHER" id="PTHR30204">
    <property type="entry name" value="REDOX-CYCLING DRUG-SENSING TRANSCRIPTIONAL ACTIVATOR SOXR"/>
    <property type="match status" value="1"/>
</dbReference>
<name>A0A261RE54_9BORD</name>
<dbReference type="GO" id="GO:0003677">
    <property type="term" value="F:DNA binding"/>
    <property type="evidence" value="ECO:0007669"/>
    <property type="project" value="UniProtKB-KW"/>
</dbReference>
<evidence type="ECO:0000313" key="8">
    <source>
        <dbReference type="Proteomes" id="UP000216947"/>
    </source>
</evidence>
<dbReference type="NCBIfam" id="TIGR02044">
    <property type="entry name" value="CueR"/>
    <property type="match status" value="1"/>
</dbReference>
<evidence type="ECO:0000256" key="1">
    <source>
        <dbReference type="ARBA" id="ARBA00004496"/>
    </source>
</evidence>
<comment type="caution">
    <text evidence="7">The sequence shown here is derived from an EMBL/GenBank/DDBJ whole genome shotgun (WGS) entry which is preliminary data.</text>
</comment>
<dbReference type="InterPro" id="IPR000551">
    <property type="entry name" value="MerR-type_HTH_dom"/>
</dbReference>
<dbReference type="GO" id="GO:0045893">
    <property type="term" value="P:positive regulation of DNA-templated transcription"/>
    <property type="evidence" value="ECO:0007669"/>
    <property type="project" value="InterPro"/>
</dbReference>
<dbReference type="PROSITE" id="PS50937">
    <property type="entry name" value="HTH_MERR_2"/>
    <property type="match status" value="1"/>
</dbReference>
<gene>
    <name evidence="7" type="ORF">CAL19_08885</name>
</gene>
<dbReference type="GO" id="GO:0003700">
    <property type="term" value="F:DNA-binding transcription factor activity"/>
    <property type="evidence" value="ECO:0007669"/>
    <property type="project" value="InterPro"/>
</dbReference>
<evidence type="ECO:0000313" key="7">
    <source>
        <dbReference type="EMBL" id="OZI22623.1"/>
    </source>
</evidence>
<proteinExistence type="predicted"/>
<dbReference type="EMBL" id="NEVK01000004">
    <property type="protein sequence ID" value="OZI22623.1"/>
    <property type="molecule type" value="Genomic_DNA"/>
</dbReference>
<dbReference type="AlphaFoldDB" id="A0A261RE54"/>
<dbReference type="SUPFAM" id="SSF46955">
    <property type="entry name" value="Putative DNA-binding domain"/>
    <property type="match status" value="1"/>
</dbReference>
<dbReference type="GO" id="GO:0005507">
    <property type="term" value="F:copper ion binding"/>
    <property type="evidence" value="ECO:0007669"/>
    <property type="project" value="InterPro"/>
</dbReference>
<dbReference type="RefSeq" id="WP_094796593.1">
    <property type="nucleotide sequence ID" value="NZ_NEVI01000014.1"/>
</dbReference>
<dbReference type="PANTHER" id="PTHR30204:SF94">
    <property type="entry name" value="HEAVY METAL-DEPENDENT TRANSCRIPTIONAL REGULATOR HI_0293-RELATED"/>
    <property type="match status" value="1"/>
</dbReference>
<dbReference type="Proteomes" id="UP000216947">
    <property type="component" value="Unassembled WGS sequence"/>
</dbReference>
<keyword evidence="8" id="KW-1185">Reference proteome</keyword>
<dbReference type="PRINTS" id="PR00040">
    <property type="entry name" value="HTHMERR"/>
</dbReference>